<organism evidence="7 8">
    <name type="scientific">Zopfia rhizophila CBS 207.26</name>
    <dbReference type="NCBI Taxonomy" id="1314779"/>
    <lineage>
        <taxon>Eukaryota</taxon>
        <taxon>Fungi</taxon>
        <taxon>Dikarya</taxon>
        <taxon>Ascomycota</taxon>
        <taxon>Pezizomycotina</taxon>
        <taxon>Dothideomycetes</taxon>
        <taxon>Dothideomycetes incertae sedis</taxon>
        <taxon>Zopfiaceae</taxon>
        <taxon>Zopfia</taxon>
    </lineage>
</organism>
<keyword evidence="2" id="KW-0813">Transport</keyword>
<dbReference type="PANTHER" id="PTHR43791:SF36">
    <property type="entry name" value="TRANSPORTER, PUTATIVE (AFU_ORTHOLOGUE AFUA_6G08340)-RELATED"/>
    <property type="match status" value="1"/>
</dbReference>
<keyword evidence="3" id="KW-0812">Transmembrane</keyword>
<evidence type="ECO:0000256" key="6">
    <source>
        <dbReference type="SAM" id="MobiDB-lite"/>
    </source>
</evidence>
<evidence type="ECO:0000256" key="1">
    <source>
        <dbReference type="ARBA" id="ARBA00004141"/>
    </source>
</evidence>
<evidence type="ECO:0000256" key="4">
    <source>
        <dbReference type="ARBA" id="ARBA00022989"/>
    </source>
</evidence>
<feature type="region of interest" description="Disordered" evidence="6">
    <location>
        <begin position="1"/>
        <end position="21"/>
    </location>
</feature>
<gene>
    <name evidence="7" type="ORF">K469DRAFT_690846</name>
</gene>
<sequence length="105" mass="11778">MTEAEKNNADQIPITNTKNEAVKGNRLAPAQAISEEEFTQAEKSLKRKLDLHLLLSVWVIFVMNYLDRNNIAAAKVAGIAKSLHMTSNEYATVVQRGFRYANTNK</sequence>
<keyword evidence="5" id="KW-0472">Membrane</keyword>
<accession>A0A6A6DW15</accession>
<dbReference type="PANTHER" id="PTHR43791">
    <property type="entry name" value="PERMEASE-RELATED"/>
    <property type="match status" value="1"/>
</dbReference>
<feature type="compositionally biased region" description="Polar residues" evidence="6">
    <location>
        <begin position="9"/>
        <end position="19"/>
    </location>
</feature>
<dbReference type="GO" id="GO:0022857">
    <property type="term" value="F:transmembrane transporter activity"/>
    <property type="evidence" value="ECO:0007669"/>
    <property type="project" value="TreeGrafter"/>
</dbReference>
<name>A0A6A6DW15_9PEZI</name>
<evidence type="ECO:0000256" key="5">
    <source>
        <dbReference type="ARBA" id="ARBA00023136"/>
    </source>
</evidence>
<proteinExistence type="predicted"/>
<dbReference type="Proteomes" id="UP000800200">
    <property type="component" value="Unassembled WGS sequence"/>
</dbReference>
<dbReference type="EMBL" id="ML994648">
    <property type="protein sequence ID" value="KAF2182378.1"/>
    <property type="molecule type" value="Genomic_DNA"/>
</dbReference>
<keyword evidence="8" id="KW-1185">Reference proteome</keyword>
<protein>
    <recommendedName>
        <fullName evidence="9">MFS general substrate transporter</fullName>
    </recommendedName>
</protein>
<dbReference type="OrthoDB" id="3796636at2759"/>
<dbReference type="AlphaFoldDB" id="A0A6A6DW15"/>
<evidence type="ECO:0000256" key="2">
    <source>
        <dbReference type="ARBA" id="ARBA00022448"/>
    </source>
</evidence>
<dbReference type="GO" id="GO:0016020">
    <property type="term" value="C:membrane"/>
    <property type="evidence" value="ECO:0007669"/>
    <property type="project" value="UniProtKB-SubCell"/>
</dbReference>
<evidence type="ECO:0000313" key="7">
    <source>
        <dbReference type="EMBL" id="KAF2182378.1"/>
    </source>
</evidence>
<evidence type="ECO:0000256" key="3">
    <source>
        <dbReference type="ARBA" id="ARBA00022692"/>
    </source>
</evidence>
<reference evidence="7" key="1">
    <citation type="journal article" date="2020" name="Stud. Mycol.">
        <title>101 Dothideomycetes genomes: a test case for predicting lifestyles and emergence of pathogens.</title>
        <authorList>
            <person name="Haridas S."/>
            <person name="Albert R."/>
            <person name="Binder M."/>
            <person name="Bloem J."/>
            <person name="Labutti K."/>
            <person name="Salamov A."/>
            <person name="Andreopoulos B."/>
            <person name="Baker S."/>
            <person name="Barry K."/>
            <person name="Bills G."/>
            <person name="Bluhm B."/>
            <person name="Cannon C."/>
            <person name="Castanera R."/>
            <person name="Culley D."/>
            <person name="Daum C."/>
            <person name="Ezra D."/>
            <person name="Gonzalez J."/>
            <person name="Henrissat B."/>
            <person name="Kuo A."/>
            <person name="Liang C."/>
            <person name="Lipzen A."/>
            <person name="Lutzoni F."/>
            <person name="Magnuson J."/>
            <person name="Mondo S."/>
            <person name="Nolan M."/>
            <person name="Ohm R."/>
            <person name="Pangilinan J."/>
            <person name="Park H.-J."/>
            <person name="Ramirez L."/>
            <person name="Alfaro M."/>
            <person name="Sun H."/>
            <person name="Tritt A."/>
            <person name="Yoshinaga Y."/>
            <person name="Zwiers L.-H."/>
            <person name="Turgeon B."/>
            <person name="Goodwin S."/>
            <person name="Spatafora J."/>
            <person name="Crous P."/>
            <person name="Grigoriev I."/>
        </authorList>
    </citation>
    <scope>NUCLEOTIDE SEQUENCE</scope>
    <source>
        <strain evidence="7">CBS 207.26</strain>
    </source>
</reference>
<evidence type="ECO:0000313" key="8">
    <source>
        <dbReference type="Proteomes" id="UP000800200"/>
    </source>
</evidence>
<evidence type="ECO:0008006" key="9">
    <source>
        <dbReference type="Google" id="ProtNLM"/>
    </source>
</evidence>
<keyword evidence="4" id="KW-1133">Transmembrane helix</keyword>
<comment type="subcellular location">
    <subcellularLocation>
        <location evidence="1">Membrane</location>
        <topology evidence="1">Multi-pass membrane protein</topology>
    </subcellularLocation>
</comment>